<organism evidence="3 4">
    <name type="scientific">Methanolobus tindarius DSM 2278</name>
    <dbReference type="NCBI Taxonomy" id="1090322"/>
    <lineage>
        <taxon>Archaea</taxon>
        <taxon>Methanobacteriati</taxon>
        <taxon>Methanobacteriota</taxon>
        <taxon>Stenosarchaea group</taxon>
        <taxon>Methanomicrobia</taxon>
        <taxon>Methanosarcinales</taxon>
        <taxon>Methanosarcinaceae</taxon>
        <taxon>Methanolobus</taxon>
    </lineage>
</organism>
<keyword evidence="1" id="KW-1133">Transmembrane helix</keyword>
<comment type="caution">
    <text evidence="3">The sequence shown here is derived from an EMBL/GenBank/DDBJ whole genome shotgun (WGS) entry which is preliminary data.</text>
</comment>
<dbReference type="Proteomes" id="UP000019483">
    <property type="component" value="Unassembled WGS sequence"/>
</dbReference>
<accession>W9DV54</accession>
<sequence>MKNNLKNIALMLIAAIMLAGTVSAAPSITVTEGTTTLDIWTYGNHNSITSGFESYFGSSIVGSTWTDADGRLAVISENGYMSIVTENPSSNFCITFASDNNDGFARVLIDGEMVWQGDTWADVDLAQDINQQKIRSLMITGLEYETHSIIIKNVNVEQEQQQLKQKRIGLFCAAPETAPSNAHDGHVTIYEYGYNFPETEEIPEFPTIAAPIAAIIGIAFIFIKRKEE</sequence>
<keyword evidence="1" id="KW-0472">Membrane</keyword>
<keyword evidence="1" id="KW-0812">Transmembrane</keyword>
<proteinExistence type="predicted"/>
<gene>
    <name evidence="3" type="ORF">MettiDRAFT_0726</name>
</gene>
<protein>
    <recommendedName>
        <fullName evidence="2">PEF-CTERM protein sorting domain-containing protein</fullName>
    </recommendedName>
</protein>
<dbReference type="STRING" id="1090322.MettiDRAFT_0726"/>
<evidence type="ECO:0000313" key="4">
    <source>
        <dbReference type="Proteomes" id="UP000019483"/>
    </source>
</evidence>
<dbReference type="EMBL" id="AZAJ01000001">
    <property type="protein sequence ID" value="ETA67311.1"/>
    <property type="molecule type" value="Genomic_DNA"/>
</dbReference>
<keyword evidence="4" id="KW-1185">Reference proteome</keyword>
<dbReference type="AlphaFoldDB" id="W9DV54"/>
<dbReference type="GeneID" id="96960590"/>
<dbReference type="InterPro" id="IPR017474">
    <property type="entry name" value="PEF_CTERM_C"/>
</dbReference>
<dbReference type="Pfam" id="PF26596">
    <property type="entry name" value="PEF-CTERM_ARCH"/>
    <property type="match status" value="1"/>
</dbReference>
<feature type="transmembrane region" description="Helical" evidence="1">
    <location>
        <begin position="205"/>
        <end position="223"/>
    </location>
</feature>
<evidence type="ECO:0000313" key="3">
    <source>
        <dbReference type="EMBL" id="ETA67311.1"/>
    </source>
</evidence>
<reference evidence="3 4" key="1">
    <citation type="submission" date="2013-08" db="EMBL/GenBank/DDBJ databases">
        <authorList>
            <consortium name="DOE Joint Genome Institute"/>
            <person name="Eisen J."/>
            <person name="Huntemann M."/>
            <person name="Han J."/>
            <person name="Chen A."/>
            <person name="Kyrpides N."/>
            <person name="Mavromatis K."/>
            <person name="Markowitz V."/>
            <person name="Palaniappan K."/>
            <person name="Ivanova N."/>
            <person name="Schaumberg A."/>
            <person name="Pati A."/>
            <person name="Liolios K."/>
            <person name="Nordberg H.P."/>
            <person name="Cantor M.N."/>
            <person name="Hua S.X."/>
            <person name="Woyke T."/>
        </authorList>
    </citation>
    <scope>NUCLEOTIDE SEQUENCE [LARGE SCALE GENOMIC DNA]</scope>
    <source>
        <strain evidence="3 4">DSM 2278</strain>
    </source>
</reference>
<evidence type="ECO:0000259" key="2">
    <source>
        <dbReference type="Pfam" id="PF26596"/>
    </source>
</evidence>
<dbReference type="NCBIfam" id="TIGR03024">
    <property type="entry name" value="arch_PEF_CTERM"/>
    <property type="match status" value="1"/>
</dbReference>
<evidence type="ECO:0000256" key="1">
    <source>
        <dbReference type="SAM" id="Phobius"/>
    </source>
</evidence>
<name>W9DV54_METTI</name>
<dbReference type="RefSeq" id="WP_023844447.1">
    <property type="nucleotide sequence ID" value="NZ_AZAJ01000001.1"/>
</dbReference>
<feature type="domain" description="PEF-CTERM protein sorting" evidence="2">
    <location>
        <begin position="202"/>
        <end position="226"/>
    </location>
</feature>